<proteinExistence type="predicted"/>
<comment type="caution">
    <text evidence="2">The sequence shown here is derived from an EMBL/GenBank/DDBJ whole genome shotgun (WGS) entry which is preliminary data.</text>
</comment>
<dbReference type="EMBL" id="VFQF01000003">
    <property type="protein sequence ID" value="TQN44907.1"/>
    <property type="molecule type" value="Genomic_DNA"/>
</dbReference>
<keyword evidence="1" id="KW-1133">Transmembrane helix</keyword>
<protein>
    <submittedName>
        <fullName evidence="2">Uncharacterized protein</fullName>
    </submittedName>
</protein>
<evidence type="ECO:0000313" key="3">
    <source>
        <dbReference type="Proteomes" id="UP000320085"/>
    </source>
</evidence>
<gene>
    <name evidence="2" type="ORF">FHX52_4129</name>
</gene>
<keyword evidence="1" id="KW-0812">Transmembrane</keyword>
<name>A0A543PLF6_9MICO</name>
<evidence type="ECO:0000256" key="1">
    <source>
        <dbReference type="SAM" id="Phobius"/>
    </source>
</evidence>
<dbReference type="AlphaFoldDB" id="A0A543PLF6"/>
<dbReference type="Proteomes" id="UP000320085">
    <property type="component" value="Unassembled WGS sequence"/>
</dbReference>
<accession>A0A543PLF6</accession>
<reference evidence="2 3" key="1">
    <citation type="submission" date="2019-06" db="EMBL/GenBank/DDBJ databases">
        <title>Sequencing the genomes of 1000 actinobacteria strains.</title>
        <authorList>
            <person name="Klenk H.-P."/>
        </authorList>
    </citation>
    <scope>NUCLEOTIDE SEQUENCE [LARGE SCALE GENOMIC DNA]</scope>
    <source>
        <strain evidence="2 3">DSM 21776</strain>
    </source>
</reference>
<sequence>MRTAQAAYSTARILGMLGAVAVWLYFLAWFISSPEGDPSPQITNAAAVVVLVIAVADVLLCVAAPSAVGAAVVRFSVIGIIVVAIAGLFFLPRDASELPVAFGTLSFLAPAWPSPSCCPSRSWAAATCGRGSGPWPASRSPSLQLWSCSR</sequence>
<feature type="transmembrane region" description="Helical" evidence="1">
    <location>
        <begin position="12"/>
        <end position="32"/>
    </location>
</feature>
<feature type="transmembrane region" description="Helical" evidence="1">
    <location>
        <begin position="71"/>
        <end position="91"/>
    </location>
</feature>
<evidence type="ECO:0000313" key="2">
    <source>
        <dbReference type="EMBL" id="TQN44907.1"/>
    </source>
</evidence>
<organism evidence="2 3">
    <name type="scientific">Humibacillus xanthopallidus</name>
    <dbReference type="NCBI Taxonomy" id="412689"/>
    <lineage>
        <taxon>Bacteria</taxon>
        <taxon>Bacillati</taxon>
        <taxon>Actinomycetota</taxon>
        <taxon>Actinomycetes</taxon>
        <taxon>Micrococcales</taxon>
        <taxon>Intrasporangiaceae</taxon>
        <taxon>Humibacillus</taxon>
    </lineage>
</organism>
<feature type="transmembrane region" description="Helical" evidence="1">
    <location>
        <begin position="44"/>
        <end position="64"/>
    </location>
</feature>
<keyword evidence="1" id="KW-0472">Membrane</keyword>